<name>A0A8S0WKF7_CYCAE</name>
<feature type="signal peptide" evidence="1">
    <location>
        <begin position="1"/>
        <end position="18"/>
    </location>
</feature>
<protein>
    <submittedName>
        <fullName evidence="2">Uncharacterized protein</fullName>
    </submittedName>
</protein>
<dbReference type="AlphaFoldDB" id="A0A8S0WKF7"/>
<comment type="caution">
    <text evidence="2">The sequence shown here is derived from an EMBL/GenBank/DDBJ whole genome shotgun (WGS) entry which is preliminary data.</text>
</comment>
<keyword evidence="1" id="KW-0732">Signal</keyword>
<sequence length="148" mass="15741">MKLFAAIVLAALAVVGLASPTIEAPASFIMTDAQFKNWLATTDAEITYAGEPPIDNPLAERDTQSLQITYCTHRANNICGGRCTVYRGPSPACVDAPDTNCIASTRDVGFCTRKDCHPTCQQLSHCATQLADGFCFTPNTNSIIVGPA</sequence>
<keyword evidence="3" id="KW-1185">Reference proteome</keyword>
<gene>
    <name evidence="2" type="ORF">AAE3_LOCUS6700</name>
</gene>
<feature type="chain" id="PRO_5035718679" evidence="1">
    <location>
        <begin position="19"/>
        <end position="148"/>
    </location>
</feature>
<reference evidence="2 3" key="1">
    <citation type="submission" date="2020-01" db="EMBL/GenBank/DDBJ databases">
        <authorList>
            <person name="Gupta K D."/>
        </authorList>
    </citation>
    <scope>NUCLEOTIDE SEQUENCE [LARGE SCALE GENOMIC DNA]</scope>
</reference>
<dbReference type="OrthoDB" id="2985022at2759"/>
<proteinExistence type="predicted"/>
<evidence type="ECO:0000313" key="3">
    <source>
        <dbReference type="Proteomes" id="UP000467700"/>
    </source>
</evidence>
<evidence type="ECO:0000313" key="2">
    <source>
        <dbReference type="EMBL" id="CAA7264577.1"/>
    </source>
</evidence>
<evidence type="ECO:0000256" key="1">
    <source>
        <dbReference type="SAM" id="SignalP"/>
    </source>
</evidence>
<accession>A0A8S0WKF7</accession>
<dbReference type="EMBL" id="CACVBS010000045">
    <property type="protein sequence ID" value="CAA7264577.1"/>
    <property type="molecule type" value="Genomic_DNA"/>
</dbReference>
<dbReference type="Proteomes" id="UP000467700">
    <property type="component" value="Unassembled WGS sequence"/>
</dbReference>
<organism evidence="2 3">
    <name type="scientific">Cyclocybe aegerita</name>
    <name type="common">Black poplar mushroom</name>
    <name type="synonym">Agrocybe aegerita</name>
    <dbReference type="NCBI Taxonomy" id="1973307"/>
    <lineage>
        <taxon>Eukaryota</taxon>
        <taxon>Fungi</taxon>
        <taxon>Dikarya</taxon>
        <taxon>Basidiomycota</taxon>
        <taxon>Agaricomycotina</taxon>
        <taxon>Agaricomycetes</taxon>
        <taxon>Agaricomycetidae</taxon>
        <taxon>Agaricales</taxon>
        <taxon>Agaricineae</taxon>
        <taxon>Bolbitiaceae</taxon>
        <taxon>Cyclocybe</taxon>
    </lineage>
</organism>